<feature type="region of interest" description="Disordered" evidence="2">
    <location>
        <begin position="403"/>
        <end position="427"/>
    </location>
</feature>
<dbReference type="Pfam" id="PF26213">
    <property type="entry name" value="TYRAAT1_C"/>
    <property type="match status" value="1"/>
</dbReference>
<dbReference type="Gene3D" id="3.40.50.720">
    <property type="entry name" value="NAD(P)-binding Rossmann-like Domain"/>
    <property type="match status" value="1"/>
</dbReference>
<dbReference type="SUPFAM" id="SSF51735">
    <property type="entry name" value="NAD(P)-binding Rossmann-fold domains"/>
    <property type="match status" value="1"/>
</dbReference>
<comment type="caution">
    <text evidence="4">The sequence shown here is derived from an EMBL/GenBank/DDBJ whole genome shotgun (WGS) entry which is preliminary data.</text>
</comment>
<name>A0AAP0G544_9ASPA</name>
<dbReference type="AlphaFoldDB" id="A0AAP0G544"/>
<feature type="domain" description="Prephenate/arogenate dehydrogenase" evidence="3">
    <location>
        <begin position="94"/>
        <end position="371"/>
    </location>
</feature>
<dbReference type="PANTHER" id="PTHR43207:SF6">
    <property type="entry name" value="OS06G0542200 PROTEIN"/>
    <property type="match status" value="1"/>
</dbReference>
<dbReference type="GO" id="GO:0008977">
    <property type="term" value="F:prephenate dehydrogenase (NAD+) activity"/>
    <property type="evidence" value="ECO:0007669"/>
    <property type="project" value="InterPro"/>
</dbReference>
<evidence type="ECO:0000256" key="2">
    <source>
        <dbReference type="SAM" id="MobiDB-lite"/>
    </source>
</evidence>
<dbReference type="PANTHER" id="PTHR43207">
    <property type="entry name" value="AROGENATE DEHYDROGENASE-RELATED"/>
    <property type="match status" value="1"/>
</dbReference>
<dbReference type="Pfam" id="PF02153">
    <property type="entry name" value="PDH_N"/>
    <property type="match status" value="1"/>
</dbReference>
<gene>
    <name evidence="4" type="ORF">KSP39_PZI012384</name>
</gene>
<evidence type="ECO:0000259" key="3">
    <source>
        <dbReference type="PROSITE" id="PS51176"/>
    </source>
</evidence>
<dbReference type="Proteomes" id="UP001418222">
    <property type="component" value="Unassembled WGS sequence"/>
</dbReference>
<reference evidence="4 5" key="1">
    <citation type="journal article" date="2022" name="Nat. Plants">
        <title>Genomes of leafy and leafless Platanthera orchids illuminate the evolution of mycoheterotrophy.</title>
        <authorList>
            <person name="Li M.H."/>
            <person name="Liu K.W."/>
            <person name="Li Z."/>
            <person name="Lu H.C."/>
            <person name="Ye Q.L."/>
            <person name="Zhang D."/>
            <person name="Wang J.Y."/>
            <person name="Li Y.F."/>
            <person name="Zhong Z.M."/>
            <person name="Liu X."/>
            <person name="Yu X."/>
            <person name="Liu D.K."/>
            <person name="Tu X.D."/>
            <person name="Liu B."/>
            <person name="Hao Y."/>
            <person name="Liao X.Y."/>
            <person name="Jiang Y.T."/>
            <person name="Sun W.H."/>
            <person name="Chen J."/>
            <person name="Chen Y.Q."/>
            <person name="Ai Y."/>
            <person name="Zhai J.W."/>
            <person name="Wu S.S."/>
            <person name="Zhou Z."/>
            <person name="Hsiao Y.Y."/>
            <person name="Wu W.L."/>
            <person name="Chen Y.Y."/>
            <person name="Lin Y.F."/>
            <person name="Hsu J.L."/>
            <person name="Li C.Y."/>
            <person name="Wang Z.W."/>
            <person name="Zhao X."/>
            <person name="Zhong W.Y."/>
            <person name="Ma X.K."/>
            <person name="Ma L."/>
            <person name="Huang J."/>
            <person name="Chen G.Z."/>
            <person name="Huang M.Z."/>
            <person name="Huang L."/>
            <person name="Peng D.H."/>
            <person name="Luo Y.B."/>
            <person name="Zou S.Q."/>
            <person name="Chen S.P."/>
            <person name="Lan S."/>
            <person name="Tsai W.C."/>
            <person name="Van de Peer Y."/>
            <person name="Liu Z.J."/>
        </authorList>
    </citation>
    <scope>NUCLEOTIDE SEQUENCE [LARGE SCALE GENOMIC DNA]</scope>
    <source>
        <strain evidence="4">Lor287</strain>
    </source>
</reference>
<dbReference type="GO" id="GO:0004665">
    <property type="term" value="F:prephenate dehydrogenase (NADP+) activity"/>
    <property type="evidence" value="ECO:0007669"/>
    <property type="project" value="InterPro"/>
</dbReference>
<dbReference type="InterPro" id="IPR059064">
    <property type="entry name" value="TYRAAT2_C"/>
</dbReference>
<dbReference type="GO" id="GO:0070403">
    <property type="term" value="F:NAD+ binding"/>
    <property type="evidence" value="ECO:0007669"/>
    <property type="project" value="InterPro"/>
</dbReference>
<accession>A0AAP0G544</accession>
<dbReference type="SUPFAM" id="SSF48179">
    <property type="entry name" value="6-phosphogluconate dehydrogenase C-terminal domain-like"/>
    <property type="match status" value="1"/>
</dbReference>
<dbReference type="InterPro" id="IPR046826">
    <property type="entry name" value="PDH_N"/>
</dbReference>
<dbReference type="InterPro" id="IPR008927">
    <property type="entry name" value="6-PGluconate_DH-like_C_sf"/>
</dbReference>
<dbReference type="InterPro" id="IPR003099">
    <property type="entry name" value="Prephen_DH"/>
</dbReference>
<keyword evidence="5" id="KW-1185">Reference proteome</keyword>
<keyword evidence="1" id="KW-0560">Oxidoreductase</keyword>
<feature type="compositionally biased region" description="Polar residues" evidence="2">
    <location>
        <begin position="43"/>
        <end position="60"/>
    </location>
</feature>
<dbReference type="InterPro" id="IPR036291">
    <property type="entry name" value="NAD(P)-bd_dom_sf"/>
</dbReference>
<sequence>MASSSSSLLLRFFVAKPAPRPTKNATCFSSQRLTKRHYPAIASPQNRINQTEPHNTTGNRLQHHSPLHRRGFITRSACAPAPESPLMDPEEAPLKIGMVGFGKFGQFIAQGLKRQGHAVMVTSRSDYTEYCKQNEFQFFRSMDALCEENPDIMLICSSILSTESVVRKIPFHKLKPDTIFIDVLSVKQFPKNLFLEVLPPQFGIVCTHPMFGPESGKDGWTDLPFVYDRVRVAGSQAGNCERFLSIFEHEGCKMVEMSCEEHDRHAAGSQFITHTIGRILSHLNLESTPINTKGYETLLKLTENTVSDSFDLYYGLFMYNVNATEQIENLDRAFETVKQKLFGRLHDILRKQIVERIPAAMEVNGDRRRMKRNSDSHRASPYFLPHSQEISYITAAFAPSGETASSSKARPPMHSLIGRGNKSEDVF</sequence>
<evidence type="ECO:0000256" key="1">
    <source>
        <dbReference type="ARBA" id="ARBA00023002"/>
    </source>
</evidence>
<protein>
    <recommendedName>
        <fullName evidence="3">Prephenate/arogenate dehydrogenase domain-containing protein</fullName>
    </recommendedName>
</protein>
<proteinExistence type="predicted"/>
<dbReference type="GO" id="GO:0033730">
    <property type="term" value="F:arogenate dehydrogenase (NADP+) activity"/>
    <property type="evidence" value="ECO:0007669"/>
    <property type="project" value="InterPro"/>
</dbReference>
<evidence type="ECO:0000313" key="4">
    <source>
        <dbReference type="EMBL" id="KAK8937227.1"/>
    </source>
</evidence>
<feature type="region of interest" description="Disordered" evidence="2">
    <location>
        <begin position="39"/>
        <end position="65"/>
    </location>
</feature>
<evidence type="ECO:0000313" key="5">
    <source>
        <dbReference type="Proteomes" id="UP001418222"/>
    </source>
</evidence>
<dbReference type="PROSITE" id="PS51176">
    <property type="entry name" value="PDH_ADH"/>
    <property type="match status" value="1"/>
</dbReference>
<dbReference type="EMBL" id="JBBWWQ010000010">
    <property type="protein sequence ID" value="KAK8937227.1"/>
    <property type="molecule type" value="Genomic_DNA"/>
</dbReference>
<dbReference type="InterPro" id="IPR045011">
    <property type="entry name" value="TYRAAT1/2"/>
</dbReference>
<dbReference type="GO" id="GO:0006571">
    <property type="term" value="P:tyrosine biosynthetic process"/>
    <property type="evidence" value="ECO:0007669"/>
    <property type="project" value="InterPro"/>
</dbReference>
<organism evidence="4 5">
    <name type="scientific">Platanthera zijinensis</name>
    <dbReference type="NCBI Taxonomy" id="2320716"/>
    <lineage>
        <taxon>Eukaryota</taxon>
        <taxon>Viridiplantae</taxon>
        <taxon>Streptophyta</taxon>
        <taxon>Embryophyta</taxon>
        <taxon>Tracheophyta</taxon>
        <taxon>Spermatophyta</taxon>
        <taxon>Magnoliopsida</taxon>
        <taxon>Liliopsida</taxon>
        <taxon>Asparagales</taxon>
        <taxon>Orchidaceae</taxon>
        <taxon>Orchidoideae</taxon>
        <taxon>Orchideae</taxon>
        <taxon>Orchidinae</taxon>
        <taxon>Platanthera</taxon>
    </lineage>
</organism>